<keyword evidence="10" id="KW-0539">Nucleus</keyword>
<proteinExistence type="inferred from homology"/>
<dbReference type="InterPro" id="IPR036236">
    <property type="entry name" value="Znf_C2H2_sf"/>
</dbReference>
<evidence type="ECO:0000256" key="11">
    <source>
        <dbReference type="PROSITE-ProRule" id="PRU00042"/>
    </source>
</evidence>
<dbReference type="FunFam" id="3.30.160.60:FF:000630">
    <property type="entry name" value="Zinc finger protein 180"/>
    <property type="match status" value="1"/>
</dbReference>
<comment type="subcellular location">
    <subcellularLocation>
        <location evidence="1">Nucleus</location>
    </subcellularLocation>
</comment>
<dbReference type="PROSITE" id="PS50157">
    <property type="entry name" value="ZINC_FINGER_C2H2_2"/>
    <property type="match status" value="9"/>
</dbReference>
<feature type="domain" description="C2H2-type" evidence="13">
    <location>
        <begin position="454"/>
        <end position="481"/>
    </location>
</feature>
<feature type="domain" description="C2H2-type" evidence="13">
    <location>
        <begin position="590"/>
        <end position="617"/>
    </location>
</feature>
<keyword evidence="12" id="KW-0732">Signal</keyword>
<dbReference type="GO" id="GO:0008270">
    <property type="term" value="F:zinc ion binding"/>
    <property type="evidence" value="ECO:0007669"/>
    <property type="project" value="UniProtKB-KW"/>
</dbReference>
<dbReference type="EMBL" id="OB795100">
    <property type="protein sequence ID" value="CAD7431669.1"/>
    <property type="molecule type" value="Genomic_DNA"/>
</dbReference>
<evidence type="ECO:0000256" key="10">
    <source>
        <dbReference type="ARBA" id="ARBA00023242"/>
    </source>
</evidence>
<evidence type="ECO:0000256" key="1">
    <source>
        <dbReference type="ARBA" id="ARBA00004123"/>
    </source>
</evidence>
<evidence type="ECO:0000256" key="12">
    <source>
        <dbReference type="SAM" id="SignalP"/>
    </source>
</evidence>
<dbReference type="GO" id="GO:0005634">
    <property type="term" value="C:nucleus"/>
    <property type="evidence" value="ECO:0007669"/>
    <property type="project" value="UniProtKB-SubCell"/>
</dbReference>
<evidence type="ECO:0000256" key="5">
    <source>
        <dbReference type="ARBA" id="ARBA00022771"/>
    </source>
</evidence>
<accession>A0A7R9ECU9</accession>
<feature type="domain" description="C2H2-type" evidence="13">
    <location>
        <begin position="426"/>
        <end position="453"/>
    </location>
</feature>
<dbReference type="Pfam" id="PF00096">
    <property type="entry name" value="zf-C2H2"/>
    <property type="match status" value="4"/>
</dbReference>
<dbReference type="GO" id="GO:0000978">
    <property type="term" value="F:RNA polymerase II cis-regulatory region sequence-specific DNA binding"/>
    <property type="evidence" value="ECO:0007669"/>
    <property type="project" value="TreeGrafter"/>
</dbReference>
<dbReference type="SMART" id="SM00355">
    <property type="entry name" value="ZnF_C2H2"/>
    <property type="match status" value="10"/>
</dbReference>
<evidence type="ECO:0000313" key="14">
    <source>
        <dbReference type="EMBL" id="CAD7431669.1"/>
    </source>
</evidence>
<dbReference type="InterPro" id="IPR013087">
    <property type="entry name" value="Znf_C2H2_type"/>
</dbReference>
<evidence type="ECO:0000256" key="9">
    <source>
        <dbReference type="ARBA" id="ARBA00023163"/>
    </source>
</evidence>
<name>A0A7R9ECU9_9NEOP</name>
<evidence type="ECO:0000256" key="8">
    <source>
        <dbReference type="ARBA" id="ARBA00023125"/>
    </source>
</evidence>
<dbReference type="Gene3D" id="3.30.160.60">
    <property type="entry name" value="Classic Zinc Finger"/>
    <property type="match status" value="10"/>
</dbReference>
<dbReference type="PANTHER" id="PTHR24393:SF15">
    <property type="entry name" value="IP01243P-RELATED"/>
    <property type="match status" value="1"/>
</dbReference>
<feature type="chain" id="PRO_5031376708" description="C2H2-type domain-containing protein" evidence="12">
    <location>
        <begin position="20"/>
        <end position="774"/>
    </location>
</feature>
<feature type="domain" description="C2H2-type" evidence="13">
    <location>
        <begin position="646"/>
        <end position="673"/>
    </location>
</feature>
<keyword evidence="7" id="KW-0805">Transcription regulation</keyword>
<feature type="domain" description="C2H2-type" evidence="13">
    <location>
        <begin position="534"/>
        <end position="561"/>
    </location>
</feature>
<feature type="domain" description="C2H2-type" evidence="13">
    <location>
        <begin position="374"/>
        <end position="401"/>
    </location>
</feature>
<dbReference type="AlphaFoldDB" id="A0A7R9ECU9"/>
<dbReference type="FunFam" id="3.30.160.60:FF:000145">
    <property type="entry name" value="Zinc finger protein 574"/>
    <property type="match status" value="2"/>
</dbReference>
<sequence>MYLTIIISAAICCVLTILTSSPQVQHLARRTAASHETDYLLASNPGNSEGLQPHHCLSYDCQGNFRLSFVLCATTKRNIFTIITPTEPSRLKFLIASAYLLLECLSSTMKCEDIEEDNDKSEILHLSTALSTLDPSSLPTIKEEIKGTTEGGGSMSYLPFALNQIASQLLIHCSAITNHWSQTVLALEDRVAVLQISVESWPCQLSNRVQRNRLRNRQRSSPMVIQPLNCVWQLTLCNMWDWERNEPDCHGTQLKLECPFEFELNYIIKPETNSNEPAGDVCEEPGFKEELCFEESSIDISENNKIGLRQNLTNEIDKNIFMGGQIMDTTFLKNEIILYQNNNEKYKCRDYGKSYTKNINLKSQLLTQCERRPYKCDVCGKCFKYKYIIKTHLITHSEHRSHKCDCFKRNSNLKAHLIRHSEQRPHMCDVCGKCFKRNMELKSHLIRHSEHRPHMCDVCGKCFKEKETLKTHLITHSEHRPHKCDVCGKCFKYKGSIKTHLTTHSEHRSHKCDCFKGNSDLKSHLFSHSELYPHKCDICGNIFKCKGNLKRHVIIHGEHRPHKCDICGKCFTFKSNLKTHVTIHGEHRPHKCDVCGKCFKQNQYLKFHLVTHSEDRPHKCDVCGKCFKLNKYLKFHLFGHSEDRPHKCDICGQCFKEKVSLKIHFVSHTEHTSTNVMFVANIVNTDLTNVIFVANVLNLRLILKHMSLFMVITEHTNVMFVLKPALQEQQCFLYLAVPSFSAPSYVRIRTTVKHYVAGNVKRTVPNTVGWLLKY</sequence>
<reference evidence="14" key="1">
    <citation type="submission" date="2020-11" db="EMBL/GenBank/DDBJ databases">
        <authorList>
            <person name="Tran Van P."/>
        </authorList>
    </citation>
    <scope>NUCLEOTIDE SEQUENCE</scope>
</reference>
<protein>
    <recommendedName>
        <fullName evidence="13">C2H2-type domain-containing protein</fullName>
    </recommendedName>
</protein>
<evidence type="ECO:0000256" key="6">
    <source>
        <dbReference type="ARBA" id="ARBA00022833"/>
    </source>
</evidence>
<evidence type="ECO:0000259" key="13">
    <source>
        <dbReference type="PROSITE" id="PS50157"/>
    </source>
</evidence>
<feature type="domain" description="C2H2-type" evidence="13">
    <location>
        <begin position="482"/>
        <end position="509"/>
    </location>
</feature>
<dbReference type="GO" id="GO:0001228">
    <property type="term" value="F:DNA-binding transcription activator activity, RNA polymerase II-specific"/>
    <property type="evidence" value="ECO:0007669"/>
    <property type="project" value="TreeGrafter"/>
</dbReference>
<gene>
    <name evidence="14" type="ORF">TMSB3V08_LOCUS8394</name>
</gene>
<evidence type="ECO:0000256" key="4">
    <source>
        <dbReference type="ARBA" id="ARBA00022737"/>
    </source>
</evidence>
<keyword evidence="6" id="KW-0862">Zinc</keyword>
<dbReference type="SUPFAM" id="SSF57667">
    <property type="entry name" value="beta-beta-alpha zinc fingers"/>
    <property type="match status" value="6"/>
</dbReference>
<comment type="similarity">
    <text evidence="2">Belongs to the krueppel C2H2-type zinc-finger protein family.</text>
</comment>
<dbReference type="FunFam" id="3.30.160.60:FF:000446">
    <property type="entry name" value="Zinc finger protein"/>
    <property type="match status" value="5"/>
</dbReference>
<dbReference type="PROSITE" id="PS00028">
    <property type="entry name" value="ZINC_FINGER_C2H2_1"/>
    <property type="match status" value="9"/>
</dbReference>
<evidence type="ECO:0000256" key="3">
    <source>
        <dbReference type="ARBA" id="ARBA00022723"/>
    </source>
</evidence>
<dbReference type="PANTHER" id="PTHR24393">
    <property type="entry name" value="ZINC FINGER PROTEIN"/>
    <property type="match status" value="1"/>
</dbReference>
<evidence type="ECO:0000256" key="7">
    <source>
        <dbReference type="ARBA" id="ARBA00023015"/>
    </source>
</evidence>
<feature type="domain" description="C2H2-type" evidence="13">
    <location>
        <begin position="562"/>
        <end position="589"/>
    </location>
</feature>
<keyword evidence="8" id="KW-0238">DNA-binding</keyword>
<keyword evidence="4" id="KW-0677">Repeat</keyword>
<keyword evidence="5 11" id="KW-0863">Zinc-finger</keyword>
<evidence type="ECO:0000256" key="2">
    <source>
        <dbReference type="ARBA" id="ARBA00006991"/>
    </source>
</evidence>
<feature type="domain" description="C2H2-type" evidence="13">
    <location>
        <begin position="618"/>
        <end position="645"/>
    </location>
</feature>
<feature type="signal peptide" evidence="12">
    <location>
        <begin position="1"/>
        <end position="19"/>
    </location>
</feature>
<keyword evidence="3" id="KW-0479">Metal-binding</keyword>
<keyword evidence="9" id="KW-0804">Transcription</keyword>
<organism evidence="14">
    <name type="scientific">Timema monikensis</name>
    <dbReference type="NCBI Taxonomy" id="170555"/>
    <lineage>
        <taxon>Eukaryota</taxon>
        <taxon>Metazoa</taxon>
        <taxon>Ecdysozoa</taxon>
        <taxon>Arthropoda</taxon>
        <taxon>Hexapoda</taxon>
        <taxon>Insecta</taxon>
        <taxon>Pterygota</taxon>
        <taxon>Neoptera</taxon>
        <taxon>Polyneoptera</taxon>
        <taxon>Phasmatodea</taxon>
        <taxon>Timematodea</taxon>
        <taxon>Timematoidea</taxon>
        <taxon>Timematidae</taxon>
        <taxon>Timema</taxon>
    </lineage>
</organism>